<dbReference type="EMBL" id="PIQG01000003">
    <property type="protein sequence ID" value="RUO76725.1"/>
    <property type="molecule type" value="Genomic_DNA"/>
</dbReference>
<dbReference type="OrthoDB" id="6169716at2"/>
<proteinExistence type="predicted"/>
<gene>
    <name evidence="1" type="ORF">CWI83_07310</name>
</gene>
<dbReference type="RefSeq" id="WP_126827626.1">
    <property type="nucleotide sequence ID" value="NZ_PIQG01000003.1"/>
</dbReference>
<comment type="caution">
    <text evidence="1">The sequence shown here is derived from an EMBL/GenBank/DDBJ whole genome shotgun (WGS) entry which is preliminary data.</text>
</comment>
<evidence type="ECO:0000313" key="2">
    <source>
        <dbReference type="Proteomes" id="UP000288279"/>
    </source>
</evidence>
<dbReference type="Proteomes" id="UP000288279">
    <property type="component" value="Unassembled WGS sequence"/>
</dbReference>
<accession>A0A432ZFG9</accession>
<protein>
    <submittedName>
        <fullName evidence="1">Uncharacterized protein</fullName>
    </submittedName>
</protein>
<dbReference type="AlphaFoldDB" id="A0A432ZFG9"/>
<name>A0A432ZFG9_9GAMM</name>
<sequence>MKRPQPSLNDLLGMYLERYVHVKVFPEEYDYGYDSRAEASDRKQGINPMAQDYTTRVNARREQLGVTPLAEDGTAADNSSKQVAAKLAQELLLKTQDELPSYVGKTLTELDIAKICAADDDCHSTYAEIASAAVAAAQAGQPFADAIREEIIQRFGRNIAEPRTLFTLGDTLAKAVALKLTNAFLPELVPLEN</sequence>
<reference evidence="1 2" key="1">
    <citation type="journal article" date="2011" name="Front. Microbiol.">
        <title>Genomic signatures of strain selection and enhancement in Bacillus atrophaeus var. globigii, a historical biowarfare simulant.</title>
        <authorList>
            <person name="Gibbons H.S."/>
            <person name="Broomall S.M."/>
            <person name="McNew L.A."/>
            <person name="Daligault H."/>
            <person name="Chapman C."/>
            <person name="Bruce D."/>
            <person name="Karavis M."/>
            <person name="Krepps M."/>
            <person name="McGregor P.A."/>
            <person name="Hong C."/>
            <person name="Park K.H."/>
            <person name="Akmal A."/>
            <person name="Feldman A."/>
            <person name="Lin J.S."/>
            <person name="Chang W.E."/>
            <person name="Higgs B.W."/>
            <person name="Demirev P."/>
            <person name="Lindquist J."/>
            <person name="Liem A."/>
            <person name="Fochler E."/>
            <person name="Read T.D."/>
            <person name="Tapia R."/>
            <person name="Johnson S."/>
            <person name="Bishop-Lilly K.A."/>
            <person name="Detter C."/>
            <person name="Han C."/>
            <person name="Sozhamannan S."/>
            <person name="Rosenzweig C.N."/>
            <person name="Skowronski E.W."/>
        </authorList>
    </citation>
    <scope>NUCLEOTIDE SEQUENCE [LARGE SCALE GENOMIC DNA]</scope>
    <source>
        <strain evidence="1 2">PIT1</strain>
    </source>
</reference>
<organism evidence="1 2">
    <name type="scientific">Pseudidiomarina taiwanensis</name>
    <dbReference type="NCBI Taxonomy" id="337250"/>
    <lineage>
        <taxon>Bacteria</taxon>
        <taxon>Pseudomonadati</taxon>
        <taxon>Pseudomonadota</taxon>
        <taxon>Gammaproteobacteria</taxon>
        <taxon>Alteromonadales</taxon>
        <taxon>Idiomarinaceae</taxon>
        <taxon>Pseudidiomarina</taxon>
    </lineage>
</organism>
<keyword evidence="2" id="KW-1185">Reference proteome</keyword>
<evidence type="ECO:0000313" key="1">
    <source>
        <dbReference type="EMBL" id="RUO76725.1"/>
    </source>
</evidence>